<evidence type="ECO:0000259" key="4">
    <source>
        <dbReference type="PROSITE" id="PS50086"/>
    </source>
</evidence>
<dbReference type="PROSITE" id="PS50086">
    <property type="entry name" value="TBC_RABGAP"/>
    <property type="match status" value="1"/>
</dbReference>
<dbReference type="PANTHER" id="PTHR20913:SF7">
    <property type="entry name" value="RE60063P"/>
    <property type="match status" value="1"/>
</dbReference>
<dbReference type="PANTHER" id="PTHR20913">
    <property type="entry name" value="TBC1 DOMAIN FAMILY MEMBER 20/GTPASE"/>
    <property type="match status" value="1"/>
</dbReference>
<keyword evidence="3" id="KW-0812">Transmembrane</keyword>
<dbReference type="STRING" id="39966.A0A369K2T4"/>
<feature type="transmembrane region" description="Helical" evidence="3">
    <location>
        <begin position="588"/>
        <end position="608"/>
    </location>
</feature>
<protein>
    <submittedName>
        <fullName evidence="5">TBC1 domain family member 20</fullName>
    </submittedName>
</protein>
<keyword evidence="6" id="KW-1185">Reference proteome</keyword>
<dbReference type="OrthoDB" id="206700at2759"/>
<keyword evidence="3" id="KW-0472">Membrane</keyword>
<dbReference type="InterPro" id="IPR035969">
    <property type="entry name" value="Rab-GAP_TBC_sf"/>
</dbReference>
<proteinExistence type="predicted"/>
<dbReference type="GO" id="GO:0006888">
    <property type="term" value="P:endoplasmic reticulum to Golgi vesicle-mediated transport"/>
    <property type="evidence" value="ECO:0007669"/>
    <property type="project" value="TreeGrafter"/>
</dbReference>
<dbReference type="Gene3D" id="1.10.8.1310">
    <property type="match status" value="1"/>
</dbReference>
<reference evidence="5" key="1">
    <citation type="submission" date="2018-04" db="EMBL/GenBank/DDBJ databases">
        <title>Whole genome sequencing of Hypsizygus marmoreus.</title>
        <authorList>
            <person name="Choi I.-G."/>
            <person name="Min B."/>
            <person name="Kim J.-G."/>
            <person name="Kim S."/>
            <person name="Oh Y.-L."/>
            <person name="Kong W.-S."/>
            <person name="Park H."/>
            <person name="Jeong J."/>
            <person name="Song E.-S."/>
        </authorList>
    </citation>
    <scope>NUCLEOTIDE SEQUENCE [LARGE SCALE GENOMIC DNA]</scope>
    <source>
        <strain evidence="5">51987-8</strain>
    </source>
</reference>
<feature type="compositionally biased region" description="Polar residues" evidence="2">
    <location>
        <begin position="387"/>
        <end position="399"/>
    </location>
</feature>
<evidence type="ECO:0000256" key="3">
    <source>
        <dbReference type="SAM" id="Phobius"/>
    </source>
</evidence>
<feature type="region of interest" description="Disordered" evidence="2">
    <location>
        <begin position="255"/>
        <end position="277"/>
    </location>
</feature>
<keyword evidence="3" id="KW-1133">Transmembrane helix</keyword>
<dbReference type="AlphaFoldDB" id="A0A369K2T4"/>
<dbReference type="Pfam" id="PF00566">
    <property type="entry name" value="RabGAP-TBC"/>
    <property type="match status" value="1"/>
</dbReference>
<accession>A0A369K2T4</accession>
<feature type="compositionally biased region" description="Basic and acidic residues" evidence="2">
    <location>
        <begin position="554"/>
        <end position="566"/>
    </location>
</feature>
<name>A0A369K2T4_HYPMA</name>
<dbReference type="GO" id="GO:0005096">
    <property type="term" value="F:GTPase activator activity"/>
    <property type="evidence" value="ECO:0007669"/>
    <property type="project" value="UniProtKB-KW"/>
</dbReference>
<organism evidence="5 6">
    <name type="scientific">Hypsizygus marmoreus</name>
    <name type="common">White beech mushroom</name>
    <name type="synonym">Agaricus marmoreus</name>
    <dbReference type="NCBI Taxonomy" id="39966"/>
    <lineage>
        <taxon>Eukaryota</taxon>
        <taxon>Fungi</taxon>
        <taxon>Dikarya</taxon>
        <taxon>Basidiomycota</taxon>
        <taxon>Agaricomycotina</taxon>
        <taxon>Agaricomycetes</taxon>
        <taxon>Agaricomycetidae</taxon>
        <taxon>Agaricales</taxon>
        <taxon>Tricholomatineae</taxon>
        <taxon>Lyophyllaceae</taxon>
        <taxon>Hypsizygus</taxon>
    </lineage>
</organism>
<feature type="region of interest" description="Disordered" evidence="2">
    <location>
        <begin position="553"/>
        <end position="585"/>
    </location>
</feature>
<keyword evidence="1" id="KW-0343">GTPase activation</keyword>
<gene>
    <name evidence="5" type="primary">Tbc1d20</name>
    <name evidence="5" type="ORF">Hypma_005056</name>
</gene>
<feature type="region of interest" description="Disordered" evidence="2">
    <location>
        <begin position="416"/>
        <end position="452"/>
    </location>
</feature>
<sequence>MDSSKESNVPIPPLMLWMEEEKYEVQLSITKTTIDWDELRRRSLQPGGFGQDRVLLWPQLLGVDAAKVKEETVEGREPHTDERQIRLDTDRSFVLYPVDAPVGNKETMQEQLHDLLVSIFRKRPKLNYFQGYHDIVSVLFLTLPPELRLVCAEKISLHRLRDSMGLTLEPVLGLLRVTKNLIRIVDPEFAENLERTSPLPFFALSNLLTLFAHDMPTLSLIQHVFDYILCRPPIIIVYLATAIILSRKPDIERLDDEDEDGGMGMAHSVLSGLPPLTDHETDGVEVKQEDEDGGWSPCRNGVIKEKNWKERREEDELLVEYEEKREEDVGVDEMLLNGTATLVDEGSRAQSPETPVVADSLQDENDMVRAAEVPDMGQSEEPRYHSPSRSESVEESATNAVVVEDRATPVDAALLPLPSSAITTPSTSPPSYSHPSTRQHSPSIPPSPSSSTAPISLTSLLMHADELYALYPPTHPALALSSIMGPQSVVHTWSEAFNALPGDDEAEGMVGVPGLVVYPWMEEEDVGVSGEEGESEEEDKEVYEKGGLWRRKGWGKEKEKESEKEKKLRPRRKLKKPRRGRTRVQRRTGTIVASAVLVLGVAMAVYGVRTRGGQNGFYGFGFGGSGGGGAGAPDIDHVRTAVAWIGGAMMGVTERLVNGIVLGDQ</sequence>
<dbReference type="InterPro" id="IPR000195">
    <property type="entry name" value="Rab-GAP-TBC_dom"/>
</dbReference>
<dbReference type="InParanoid" id="A0A369K2T4"/>
<feature type="compositionally biased region" description="Low complexity" evidence="2">
    <location>
        <begin position="416"/>
        <end position="436"/>
    </location>
</feature>
<dbReference type="GO" id="GO:0005789">
    <property type="term" value="C:endoplasmic reticulum membrane"/>
    <property type="evidence" value="ECO:0007669"/>
    <property type="project" value="TreeGrafter"/>
</dbReference>
<dbReference type="InterPro" id="IPR045913">
    <property type="entry name" value="TBC20/Gyp8-like"/>
</dbReference>
<dbReference type="Gene3D" id="1.10.472.80">
    <property type="entry name" value="Ypt/Rab-GAP domain of gyp1p, domain 3"/>
    <property type="match status" value="1"/>
</dbReference>
<evidence type="ECO:0000256" key="1">
    <source>
        <dbReference type="ARBA" id="ARBA00022468"/>
    </source>
</evidence>
<comment type="caution">
    <text evidence="5">The sequence shown here is derived from an EMBL/GenBank/DDBJ whole genome shotgun (WGS) entry which is preliminary data.</text>
</comment>
<dbReference type="EMBL" id="LUEZ02000021">
    <property type="protein sequence ID" value="RDB27057.1"/>
    <property type="molecule type" value="Genomic_DNA"/>
</dbReference>
<evidence type="ECO:0000313" key="6">
    <source>
        <dbReference type="Proteomes" id="UP000076154"/>
    </source>
</evidence>
<dbReference type="Proteomes" id="UP000076154">
    <property type="component" value="Unassembled WGS sequence"/>
</dbReference>
<feature type="region of interest" description="Disordered" evidence="2">
    <location>
        <begin position="344"/>
        <end position="404"/>
    </location>
</feature>
<evidence type="ECO:0000256" key="2">
    <source>
        <dbReference type="SAM" id="MobiDB-lite"/>
    </source>
</evidence>
<dbReference type="SMART" id="SM00164">
    <property type="entry name" value="TBC"/>
    <property type="match status" value="1"/>
</dbReference>
<feature type="domain" description="Rab-GAP TBC" evidence="4">
    <location>
        <begin position="47"/>
        <end position="232"/>
    </location>
</feature>
<feature type="compositionally biased region" description="Basic residues" evidence="2">
    <location>
        <begin position="567"/>
        <end position="585"/>
    </location>
</feature>
<dbReference type="SUPFAM" id="SSF47923">
    <property type="entry name" value="Ypt/Rab-GAP domain of gyp1p"/>
    <property type="match status" value="2"/>
</dbReference>
<evidence type="ECO:0000313" key="5">
    <source>
        <dbReference type="EMBL" id="RDB27057.1"/>
    </source>
</evidence>